<evidence type="ECO:0000313" key="4">
    <source>
        <dbReference type="Proteomes" id="UP000285757"/>
    </source>
</evidence>
<sequence>MIWTCLAPDDDKTFPEFPELVEAKNEAFLFCKTLLWPCSAARQVENFVDLAHLPVVHESTIGGDPSNRVTPGRVTESPEGIILTAPYTEFPFGGESRDVSYTFRVVLPFLVDMSLVYKSGLSMKLYNFASPTSAYECRVFAFWLDNGHADEYREFIDGLDEINREDMEILSGSALLDLPLNHKFEIHLPSDNVSHAYRRRLVGLGIGS</sequence>
<evidence type="ECO:0000259" key="2">
    <source>
        <dbReference type="Pfam" id="PF19112"/>
    </source>
</evidence>
<evidence type="ECO:0000256" key="1">
    <source>
        <dbReference type="ARBA" id="ARBA00023002"/>
    </source>
</evidence>
<feature type="domain" description="Vanillate O-demethylase oxygenase-like C-terminal catalytic" evidence="2">
    <location>
        <begin position="36"/>
        <end position="202"/>
    </location>
</feature>
<dbReference type="Pfam" id="PF19112">
    <property type="entry name" value="VanA_C"/>
    <property type="match status" value="1"/>
</dbReference>
<dbReference type="EMBL" id="MOBU01000010">
    <property type="protein sequence ID" value="RON67202.1"/>
    <property type="molecule type" value="Genomic_DNA"/>
</dbReference>
<dbReference type="Proteomes" id="UP000285757">
    <property type="component" value="Unassembled WGS sequence"/>
</dbReference>
<dbReference type="InterPro" id="IPR044043">
    <property type="entry name" value="VanA_C_cat"/>
</dbReference>
<proteinExistence type="predicted"/>
<dbReference type="AlphaFoldDB" id="A0A423LFV7"/>
<protein>
    <recommendedName>
        <fullName evidence="2">Vanillate O-demethylase oxygenase-like C-terminal catalytic domain-containing protein</fullName>
    </recommendedName>
</protein>
<reference evidence="3 4" key="1">
    <citation type="submission" date="2016-10" db="EMBL/GenBank/DDBJ databases">
        <title>Comparative genome analysis of multiple Pseudomonas spp. focuses on biocontrol and plant growth promoting traits.</title>
        <authorList>
            <person name="Tao X.-Y."/>
            <person name="Taylor C.G."/>
        </authorList>
    </citation>
    <scope>NUCLEOTIDE SEQUENCE [LARGE SCALE GENOMIC DNA]</scope>
    <source>
        <strain evidence="3 4">24D3</strain>
    </source>
</reference>
<gene>
    <name evidence="3" type="ORF">BK671_14595</name>
</gene>
<dbReference type="SUPFAM" id="SSF55961">
    <property type="entry name" value="Bet v1-like"/>
    <property type="match status" value="1"/>
</dbReference>
<name>A0A423LFV7_PSEFL</name>
<dbReference type="GO" id="GO:0016491">
    <property type="term" value="F:oxidoreductase activity"/>
    <property type="evidence" value="ECO:0007669"/>
    <property type="project" value="UniProtKB-KW"/>
</dbReference>
<accession>A0A423LFV7</accession>
<evidence type="ECO:0000313" key="3">
    <source>
        <dbReference type="EMBL" id="RON67202.1"/>
    </source>
</evidence>
<dbReference type="Gene3D" id="3.90.380.10">
    <property type="entry name" value="Naphthalene 1,2-dioxygenase Alpha Subunit, Chain A, domain 1"/>
    <property type="match status" value="1"/>
</dbReference>
<organism evidence="3 4">
    <name type="scientific">Pseudomonas fluorescens</name>
    <dbReference type="NCBI Taxonomy" id="294"/>
    <lineage>
        <taxon>Bacteria</taxon>
        <taxon>Pseudomonadati</taxon>
        <taxon>Pseudomonadota</taxon>
        <taxon>Gammaproteobacteria</taxon>
        <taxon>Pseudomonadales</taxon>
        <taxon>Pseudomonadaceae</taxon>
        <taxon>Pseudomonas</taxon>
    </lineage>
</organism>
<keyword evidence="1" id="KW-0560">Oxidoreductase</keyword>
<comment type="caution">
    <text evidence="3">The sequence shown here is derived from an EMBL/GenBank/DDBJ whole genome shotgun (WGS) entry which is preliminary data.</text>
</comment>